<keyword evidence="2" id="KW-1134">Transmembrane beta strand</keyword>
<keyword evidence="2" id="KW-0472">Membrane</keyword>
<dbReference type="Gene3D" id="2.20.200.10">
    <property type="entry name" value="Outer membrane efflux proteins (OEP)"/>
    <property type="match status" value="1"/>
</dbReference>
<keyword evidence="2" id="KW-0449">Lipoprotein</keyword>
<evidence type="ECO:0000256" key="1">
    <source>
        <dbReference type="ARBA" id="ARBA00007613"/>
    </source>
</evidence>
<gene>
    <name evidence="3" type="ORF">JIN84_03045</name>
</gene>
<evidence type="ECO:0000256" key="2">
    <source>
        <dbReference type="RuleBase" id="RU362097"/>
    </source>
</evidence>
<accession>A0A934R0N1</accession>
<proteinExistence type="inferred from homology"/>
<protein>
    <submittedName>
        <fullName evidence="3">Efflux transporter outer membrane subunit</fullName>
    </submittedName>
</protein>
<dbReference type="AlphaFoldDB" id="A0A934R0N1"/>
<dbReference type="EMBL" id="JAENIK010000004">
    <property type="protein sequence ID" value="MBK1814574.1"/>
    <property type="molecule type" value="Genomic_DNA"/>
</dbReference>
<evidence type="ECO:0000313" key="3">
    <source>
        <dbReference type="EMBL" id="MBK1814574.1"/>
    </source>
</evidence>
<evidence type="ECO:0000313" key="4">
    <source>
        <dbReference type="Proteomes" id="UP000600139"/>
    </source>
</evidence>
<dbReference type="PROSITE" id="PS51257">
    <property type="entry name" value="PROKAR_LIPOPROTEIN"/>
    <property type="match status" value="1"/>
</dbReference>
<dbReference type="InterPro" id="IPR010131">
    <property type="entry name" value="MdtP/NodT-like"/>
</dbReference>
<keyword evidence="2" id="KW-0564">Palmitate</keyword>
<dbReference type="InterPro" id="IPR003423">
    <property type="entry name" value="OMP_efflux"/>
</dbReference>
<comment type="similarity">
    <text evidence="1 2">Belongs to the outer membrane factor (OMF) (TC 1.B.17) family.</text>
</comment>
<dbReference type="Proteomes" id="UP000600139">
    <property type="component" value="Unassembled WGS sequence"/>
</dbReference>
<keyword evidence="4" id="KW-1185">Reference proteome</keyword>
<dbReference type="SUPFAM" id="SSF56954">
    <property type="entry name" value="Outer membrane efflux proteins (OEP)"/>
    <property type="match status" value="1"/>
</dbReference>
<name>A0A934R0N1_9BACT</name>
<reference evidence="3" key="1">
    <citation type="submission" date="2021-01" db="EMBL/GenBank/DDBJ databases">
        <title>Modified the classification status of verrucomicrobia.</title>
        <authorList>
            <person name="Feng X."/>
        </authorList>
    </citation>
    <scope>NUCLEOTIDE SEQUENCE</scope>
    <source>
        <strain evidence="3">JCM 18052</strain>
    </source>
</reference>
<dbReference type="NCBIfam" id="TIGR01845">
    <property type="entry name" value="outer_NodT"/>
    <property type="match status" value="1"/>
</dbReference>
<organism evidence="3 4">
    <name type="scientific">Luteolibacter yonseiensis</name>
    <dbReference type="NCBI Taxonomy" id="1144680"/>
    <lineage>
        <taxon>Bacteria</taxon>
        <taxon>Pseudomonadati</taxon>
        <taxon>Verrucomicrobiota</taxon>
        <taxon>Verrucomicrobiia</taxon>
        <taxon>Verrucomicrobiales</taxon>
        <taxon>Verrucomicrobiaceae</taxon>
        <taxon>Luteolibacter</taxon>
    </lineage>
</organism>
<dbReference type="GO" id="GO:0005886">
    <property type="term" value="C:plasma membrane"/>
    <property type="evidence" value="ECO:0007669"/>
    <property type="project" value="UniProtKB-SubCell"/>
</dbReference>
<comment type="subcellular location">
    <subcellularLocation>
        <location evidence="2">Cell membrane</location>
        <topology evidence="2">Lipid-anchor</topology>
    </subcellularLocation>
</comment>
<comment type="caution">
    <text evidence="3">The sequence shown here is derived from an EMBL/GenBank/DDBJ whole genome shotgun (WGS) entry which is preliminary data.</text>
</comment>
<dbReference type="Gene3D" id="1.20.1600.10">
    <property type="entry name" value="Outer membrane efflux proteins (OEP)"/>
    <property type="match status" value="1"/>
</dbReference>
<sequence length="464" mass="49147">MRPLDPIALVSVSILLSSCVLGPQPGSPELDLPGAIRSDSAPHGSSFGDKSWHKVFSDPDLRNLISRAIANNPDLVAATFRIEQARALEAVSRADWFPTIGAGTGATAHYASPNAGQVGPGGDRHSESYDITANLSWEIDLWGGIRRSNEAARSRLLQSQYLRDAVQTSLVASVASAYIELKNLEERLAISRRTADSRKSSLDLVTSRRDGGVSSDLEVGQADALVGQALTAIPITEKAIFEKENEIRALLGEYPGGIARKGSLDNLDSSLRINGGLSSGLMERRSDVAAANQAYQAAVAEIGVAEALRLPTLSLTGSGGLLSSDLNNLLEGKSGTYSIGPNLTGPIFDAGRNKARVDAAKARAGEAQAAHKSAAVQAFREAADAINAHVKTGEIVTQQTRLVNSYRNVASVSSERFSGGSSSYLEVLDAERSLFDAELELADARRDRLLSVVQAYRALGGGWK</sequence>
<keyword evidence="2" id="KW-0812">Transmembrane</keyword>
<dbReference type="RefSeq" id="WP_200349532.1">
    <property type="nucleotide sequence ID" value="NZ_BAABHZ010000010.1"/>
</dbReference>
<dbReference type="Pfam" id="PF02321">
    <property type="entry name" value="OEP"/>
    <property type="match status" value="2"/>
</dbReference>
<dbReference type="PANTHER" id="PTHR30203">
    <property type="entry name" value="OUTER MEMBRANE CATION EFFLUX PROTEIN"/>
    <property type="match status" value="1"/>
</dbReference>
<dbReference type="GO" id="GO:0015562">
    <property type="term" value="F:efflux transmembrane transporter activity"/>
    <property type="evidence" value="ECO:0007669"/>
    <property type="project" value="InterPro"/>
</dbReference>